<dbReference type="PROSITE" id="PS50995">
    <property type="entry name" value="HTH_MARR_2"/>
    <property type="match status" value="1"/>
</dbReference>
<dbReference type="PANTHER" id="PTHR33164:SF104">
    <property type="entry name" value="TRANSCRIPTIONAL REGULATORY PROTEIN"/>
    <property type="match status" value="1"/>
</dbReference>
<evidence type="ECO:0000313" key="3">
    <source>
        <dbReference type="Proteomes" id="UP001156441"/>
    </source>
</evidence>
<dbReference type="SUPFAM" id="SSF46785">
    <property type="entry name" value="Winged helix' DNA-binding domain"/>
    <property type="match status" value="1"/>
</dbReference>
<dbReference type="Proteomes" id="UP001156441">
    <property type="component" value="Unassembled WGS sequence"/>
</dbReference>
<evidence type="ECO:0000259" key="1">
    <source>
        <dbReference type="PROSITE" id="PS50995"/>
    </source>
</evidence>
<protein>
    <submittedName>
        <fullName evidence="2">MarR family transcriptional regulator</fullName>
    </submittedName>
</protein>
<keyword evidence="3" id="KW-1185">Reference proteome</keyword>
<accession>A0ABT2J4W1</accession>
<dbReference type="PANTHER" id="PTHR33164">
    <property type="entry name" value="TRANSCRIPTIONAL REGULATOR, MARR FAMILY"/>
    <property type="match status" value="1"/>
</dbReference>
<dbReference type="EMBL" id="JAFFZE010000006">
    <property type="protein sequence ID" value="MCT2582887.1"/>
    <property type="molecule type" value="Genomic_DNA"/>
</dbReference>
<gene>
    <name evidence="2" type="ORF">JT362_07110</name>
</gene>
<comment type="caution">
    <text evidence="2">The sequence shown here is derived from an EMBL/GenBank/DDBJ whole genome shotgun (WGS) entry which is preliminary data.</text>
</comment>
<dbReference type="InterPro" id="IPR036390">
    <property type="entry name" value="WH_DNA-bd_sf"/>
</dbReference>
<dbReference type="Pfam" id="PF12802">
    <property type="entry name" value="MarR_2"/>
    <property type="match status" value="1"/>
</dbReference>
<dbReference type="InterPro" id="IPR000835">
    <property type="entry name" value="HTH_MarR-typ"/>
</dbReference>
<sequence>MSDDDRAAEIMAAWRRERPDLDPSSIGVVTRIWHLAKVFGDERRRLLASAGIEPSLMDLLGALRRGGEPYAMTTRELAEREAVTAAAISQRLTRAERKGWVSREPGGGRRVVVRLTDAGREVVDRTAGAIFDHEDGLLATLSDENRANLAGLLRELCLDLAGDVPVGHVGS</sequence>
<proteinExistence type="predicted"/>
<name>A0ABT2J4W1_9PSEU</name>
<dbReference type="InterPro" id="IPR036388">
    <property type="entry name" value="WH-like_DNA-bd_sf"/>
</dbReference>
<organism evidence="2 3">
    <name type="scientific">Actinophytocola gossypii</name>
    <dbReference type="NCBI Taxonomy" id="2812003"/>
    <lineage>
        <taxon>Bacteria</taxon>
        <taxon>Bacillati</taxon>
        <taxon>Actinomycetota</taxon>
        <taxon>Actinomycetes</taxon>
        <taxon>Pseudonocardiales</taxon>
        <taxon>Pseudonocardiaceae</taxon>
    </lineage>
</organism>
<dbReference type="SMART" id="SM00347">
    <property type="entry name" value="HTH_MARR"/>
    <property type="match status" value="1"/>
</dbReference>
<dbReference type="RefSeq" id="WP_260190222.1">
    <property type="nucleotide sequence ID" value="NZ_JAFFZE010000006.1"/>
</dbReference>
<dbReference type="Gene3D" id="1.10.10.10">
    <property type="entry name" value="Winged helix-like DNA-binding domain superfamily/Winged helix DNA-binding domain"/>
    <property type="match status" value="1"/>
</dbReference>
<feature type="domain" description="HTH marR-type" evidence="1">
    <location>
        <begin position="25"/>
        <end position="158"/>
    </location>
</feature>
<dbReference type="InterPro" id="IPR039422">
    <property type="entry name" value="MarR/SlyA-like"/>
</dbReference>
<reference evidence="2 3" key="1">
    <citation type="submission" date="2021-02" db="EMBL/GenBank/DDBJ databases">
        <title>Actinophytocola xerophila sp. nov., isolated from soil of cotton cropping field.</title>
        <authorList>
            <person name="Huang R."/>
            <person name="Chen X."/>
            <person name="Ge X."/>
            <person name="Liu W."/>
        </authorList>
    </citation>
    <scope>NUCLEOTIDE SEQUENCE [LARGE SCALE GENOMIC DNA]</scope>
    <source>
        <strain evidence="2 3">S1-96</strain>
    </source>
</reference>
<evidence type="ECO:0000313" key="2">
    <source>
        <dbReference type="EMBL" id="MCT2582887.1"/>
    </source>
</evidence>